<feature type="transmembrane region" description="Helical" evidence="17">
    <location>
        <begin position="541"/>
        <end position="559"/>
    </location>
</feature>
<evidence type="ECO:0000256" key="6">
    <source>
        <dbReference type="ARBA" id="ARBA00022692"/>
    </source>
</evidence>
<dbReference type="GeneID" id="24120663"/>
<geneLocation type="mitochondrion" evidence="20"/>
<evidence type="ECO:0000256" key="5">
    <source>
        <dbReference type="ARBA" id="ARBA00022660"/>
    </source>
</evidence>
<evidence type="ECO:0000259" key="18">
    <source>
        <dbReference type="Pfam" id="PF00361"/>
    </source>
</evidence>
<dbReference type="GO" id="GO:0003954">
    <property type="term" value="F:NADH dehydrogenase activity"/>
    <property type="evidence" value="ECO:0007669"/>
    <property type="project" value="TreeGrafter"/>
</dbReference>
<evidence type="ECO:0000256" key="3">
    <source>
        <dbReference type="ARBA" id="ARBA00021096"/>
    </source>
</evidence>
<protein>
    <recommendedName>
        <fullName evidence="3">NADH-ubiquinone oxidoreductase chain 5</fullName>
        <ecNumber evidence="2">7.1.1.2</ecNumber>
    </recommendedName>
    <alternativeName>
        <fullName evidence="15">NADH dehydrogenase subunit 5</fullName>
    </alternativeName>
</protein>
<comment type="catalytic activity">
    <reaction evidence="16">
        <text>a ubiquinone + NADH + 5 H(+)(in) = a ubiquinol + NAD(+) + 4 H(+)(out)</text>
        <dbReference type="Rhea" id="RHEA:29091"/>
        <dbReference type="Rhea" id="RHEA-COMP:9565"/>
        <dbReference type="Rhea" id="RHEA-COMP:9566"/>
        <dbReference type="ChEBI" id="CHEBI:15378"/>
        <dbReference type="ChEBI" id="CHEBI:16389"/>
        <dbReference type="ChEBI" id="CHEBI:17976"/>
        <dbReference type="ChEBI" id="CHEBI:57540"/>
        <dbReference type="ChEBI" id="CHEBI:57945"/>
        <dbReference type="EC" id="7.1.1.2"/>
    </reaction>
</comment>
<dbReference type="GO" id="GO:0015990">
    <property type="term" value="P:electron transport coupled proton transport"/>
    <property type="evidence" value="ECO:0007669"/>
    <property type="project" value="TreeGrafter"/>
</dbReference>
<dbReference type="PRINTS" id="PR01434">
    <property type="entry name" value="NADHDHGNASE5"/>
</dbReference>
<reference evidence="20" key="1">
    <citation type="journal article" date="2015" name="Mol. Phylogenet. Evol.">
        <title>Mitogenomics reveals phylogeny and repeated motifs in control regions of the deep-sea family Siboglinidae (Annelida).</title>
        <authorList>
            <person name="Li Y."/>
            <person name="Kocot K.M."/>
            <person name="Schander C."/>
            <person name="Santos S.R."/>
            <person name="Thornhill D.J."/>
            <person name="Halanych K.M."/>
        </authorList>
    </citation>
    <scope>NUCLEOTIDE SEQUENCE</scope>
</reference>
<dbReference type="PRINTS" id="PR01435">
    <property type="entry name" value="NPOXDRDTASE5"/>
</dbReference>
<dbReference type="PANTHER" id="PTHR42829:SF2">
    <property type="entry name" value="NADH-UBIQUINONE OXIDOREDUCTASE CHAIN 5"/>
    <property type="match status" value="1"/>
</dbReference>
<feature type="transmembrane region" description="Helical" evidence="17">
    <location>
        <begin position="417"/>
        <end position="438"/>
    </location>
</feature>
<evidence type="ECO:0000256" key="14">
    <source>
        <dbReference type="ARBA" id="ARBA00023136"/>
    </source>
</evidence>
<evidence type="ECO:0000256" key="1">
    <source>
        <dbReference type="ARBA" id="ARBA00004448"/>
    </source>
</evidence>
<dbReference type="InterPro" id="IPR001750">
    <property type="entry name" value="ND/Mrp_TM"/>
</dbReference>
<evidence type="ECO:0000256" key="8">
    <source>
        <dbReference type="ARBA" id="ARBA00022967"/>
    </source>
</evidence>
<comment type="subcellular location">
    <subcellularLocation>
        <location evidence="1">Mitochondrion inner membrane</location>
        <topology evidence="1">Multi-pass membrane protein</topology>
    </subcellularLocation>
</comment>
<dbReference type="EMBL" id="KJ789170">
    <property type="protein sequence ID" value="AIL54868.1"/>
    <property type="molecule type" value="Genomic_DNA"/>
</dbReference>
<evidence type="ECO:0000259" key="19">
    <source>
        <dbReference type="Pfam" id="PF06455"/>
    </source>
</evidence>
<dbReference type="Pfam" id="PF00361">
    <property type="entry name" value="Proton_antipo_M"/>
    <property type="match status" value="1"/>
</dbReference>
<evidence type="ECO:0000256" key="10">
    <source>
        <dbReference type="ARBA" id="ARBA00022989"/>
    </source>
</evidence>
<feature type="transmembrane region" description="Helical" evidence="17">
    <location>
        <begin position="210"/>
        <end position="229"/>
    </location>
</feature>
<evidence type="ECO:0000256" key="16">
    <source>
        <dbReference type="ARBA" id="ARBA00049551"/>
    </source>
</evidence>
<accession>A0A0E3DRB9</accession>
<evidence type="ECO:0000256" key="17">
    <source>
        <dbReference type="SAM" id="Phobius"/>
    </source>
</evidence>
<evidence type="ECO:0000256" key="2">
    <source>
        <dbReference type="ARBA" id="ARBA00012944"/>
    </source>
</evidence>
<organism evidence="20">
    <name type="scientific">Siboglinum fiordicum</name>
    <dbReference type="NCBI Taxonomy" id="27908"/>
    <lineage>
        <taxon>Eukaryota</taxon>
        <taxon>Metazoa</taxon>
        <taxon>Spiralia</taxon>
        <taxon>Lophotrochozoa</taxon>
        <taxon>Annelida</taxon>
        <taxon>Polychaeta</taxon>
        <taxon>Sedentaria</taxon>
        <taxon>Canalipalpata</taxon>
        <taxon>Sabellida</taxon>
        <taxon>Siboglinidae</taxon>
        <taxon>Siboglinum</taxon>
    </lineage>
</organism>
<keyword evidence="14 17" id="KW-0472">Membrane</keyword>
<keyword evidence="12" id="KW-0830">Ubiquinone</keyword>
<feature type="domain" description="NADH dehydrogenase subunit 5 C-terminal" evidence="19">
    <location>
        <begin position="387"/>
        <end position="558"/>
    </location>
</feature>
<evidence type="ECO:0000256" key="13">
    <source>
        <dbReference type="ARBA" id="ARBA00023128"/>
    </source>
</evidence>
<dbReference type="InterPro" id="IPR003945">
    <property type="entry name" value="NU5C-like"/>
</dbReference>
<dbReference type="Pfam" id="PF06455">
    <property type="entry name" value="NADH5_C"/>
    <property type="match status" value="1"/>
</dbReference>
<feature type="transmembrane region" description="Helical" evidence="17">
    <location>
        <begin position="90"/>
        <end position="113"/>
    </location>
</feature>
<feature type="domain" description="NADH:quinone oxidoreductase/Mrp antiporter transmembrane" evidence="18">
    <location>
        <begin position="105"/>
        <end position="378"/>
    </location>
</feature>
<feature type="transmembrane region" description="Helical" evidence="17">
    <location>
        <begin position="474"/>
        <end position="494"/>
    </location>
</feature>
<evidence type="ECO:0000313" key="20">
    <source>
        <dbReference type="EMBL" id="AIL54868.1"/>
    </source>
</evidence>
<keyword evidence="5" id="KW-0679">Respiratory chain</keyword>
<keyword evidence="10 17" id="KW-1133">Transmembrane helix</keyword>
<keyword evidence="11" id="KW-0520">NAD</keyword>
<feature type="transmembrane region" description="Helical" evidence="17">
    <location>
        <begin position="298"/>
        <end position="318"/>
    </location>
</feature>
<dbReference type="GO" id="GO:0042773">
    <property type="term" value="P:ATP synthesis coupled electron transport"/>
    <property type="evidence" value="ECO:0007669"/>
    <property type="project" value="InterPro"/>
</dbReference>
<keyword evidence="13 20" id="KW-0496">Mitochondrion</keyword>
<dbReference type="GO" id="GO:0005743">
    <property type="term" value="C:mitochondrial inner membrane"/>
    <property type="evidence" value="ECO:0007669"/>
    <property type="project" value="UniProtKB-SubCell"/>
</dbReference>
<feature type="transmembrane region" description="Helical" evidence="17">
    <location>
        <begin position="514"/>
        <end position="534"/>
    </location>
</feature>
<name>A0A0E3DRB9_9ANNE</name>
<dbReference type="RefSeq" id="YP_009130792.1">
    <property type="nucleotide sequence ID" value="NC_026833.1"/>
</dbReference>
<evidence type="ECO:0000256" key="11">
    <source>
        <dbReference type="ARBA" id="ARBA00023027"/>
    </source>
</evidence>
<evidence type="ECO:0000256" key="9">
    <source>
        <dbReference type="ARBA" id="ARBA00022982"/>
    </source>
</evidence>
<feature type="transmembrane region" description="Helical" evidence="17">
    <location>
        <begin position="444"/>
        <end position="467"/>
    </location>
</feature>
<keyword evidence="8" id="KW-1278">Translocase</keyword>
<keyword evidence="6 17" id="KW-0812">Transmembrane</keyword>
<keyword evidence="7" id="KW-0999">Mitochondrion inner membrane</keyword>
<feature type="transmembrane region" description="Helical" evidence="17">
    <location>
        <begin position="173"/>
        <end position="198"/>
    </location>
</feature>
<feature type="transmembrane region" description="Helical" evidence="17">
    <location>
        <begin position="12"/>
        <end position="33"/>
    </location>
</feature>
<evidence type="ECO:0000256" key="15">
    <source>
        <dbReference type="ARBA" id="ARBA00031027"/>
    </source>
</evidence>
<feature type="transmembrane region" description="Helical" evidence="17">
    <location>
        <begin position="53"/>
        <end position="78"/>
    </location>
</feature>
<gene>
    <name evidence="20" type="primary">nad5</name>
</gene>
<evidence type="ECO:0000256" key="12">
    <source>
        <dbReference type="ARBA" id="ARBA00023075"/>
    </source>
</evidence>
<feature type="transmembrane region" description="Helical" evidence="17">
    <location>
        <begin position="330"/>
        <end position="352"/>
    </location>
</feature>
<dbReference type="CTD" id="67122142"/>
<evidence type="ECO:0000256" key="4">
    <source>
        <dbReference type="ARBA" id="ARBA00022448"/>
    </source>
</evidence>
<dbReference type="InterPro" id="IPR010934">
    <property type="entry name" value="NADH_DH_su5_C"/>
</dbReference>
<dbReference type="EC" id="7.1.1.2" evidence="2"/>
<dbReference type="AlphaFoldDB" id="A0A0E3DRB9"/>
<dbReference type="PANTHER" id="PTHR42829">
    <property type="entry name" value="NADH-UBIQUINONE OXIDOREDUCTASE CHAIN 5"/>
    <property type="match status" value="1"/>
</dbReference>
<proteinExistence type="predicted"/>
<evidence type="ECO:0000256" key="7">
    <source>
        <dbReference type="ARBA" id="ARBA00022792"/>
    </source>
</evidence>
<dbReference type="GO" id="GO:0008137">
    <property type="term" value="F:NADH dehydrogenase (ubiquinone) activity"/>
    <property type="evidence" value="ECO:0007669"/>
    <property type="project" value="UniProtKB-EC"/>
</dbReference>
<feature type="transmembrane region" description="Helical" evidence="17">
    <location>
        <begin position="119"/>
        <end position="141"/>
    </location>
</feature>
<feature type="transmembrane region" description="Helical" evidence="17">
    <location>
        <begin position="372"/>
        <end position="397"/>
    </location>
</feature>
<keyword evidence="4" id="KW-0813">Transport</keyword>
<keyword evidence="9" id="KW-0249">Electron transport</keyword>
<feature type="transmembrane region" description="Helical" evidence="17">
    <location>
        <begin position="235"/>
        <end position="255"/>
    </location>
</feature>
<sequence>MFNFLIPFMVFFLMIFLFLFSMFLLFSNFSIFLEWEVSSFFSTPLFFSMMFDFYSLLFSSIILFISFNVLLFSSSYMLHSKNNIRFSKLICIFILSMNMLVFFPNLIILLLGWDGLGLSSFLLIIFYQNSSSLSAGMFTALSNRIGDSMLILSIILTLHQGHWNIIYMSHSHFYMYISIFLLVAGMTKSAQIPFSSWLPAAMEAPTPVSALVHSSTLVTAGVFLLFRFYPFLSQFYFFNYFLLIISSLTMLMAGLSASFQYDLKKIIALSTLSQLGLMMMSLSLNAPLFTFFHLLTHALFKALLFLCAGTIIFYTNHTQDVRMMSNLSKFMPITSSSMMIANMALCGLPFLAGFYSKDMIIEESFIYSLNTFIFLIILISISLTMNYSFRLMLMIFWSPQLFFPFKNFSNIKYNFNFPMIFMSFFAIIGGSSLSWLLLPPLYSFSPLFMKLSIIFFSFLGLLTPFLFKMNKIYFFSKFYFFLSSSMWFISPFSTQNMIYKPLKISFLFNYSNDSFWLELFTNPLSFLKYITILYLPIYSNIINKLMFFSCMIIFPLLFFY</sequence>